<dbReference type="AlphaFoldDB" id="A0A816LK89"/>
<organism evidence="1">
    <name type="scientific">Brassica napus</name>
    <name type="common">Rape</name>
    <dbReference type="NCBI Taxonomy" id="3708"/>
    <lineage>
        <taxon>Eukaryota</taxon>
        <taxon>Viridiplantae</taxon>
        <taxon>Streptophyta</taxon>
        <taxon>Embryophyta</taxon>
        <taxon>Tracheophyta</taxon>
        <taxon>Spermatophyta</taxon>
        <taxon>Magnoliopsida</taxon>
        <taxon>eudicotyledons</taxon>
        <taxon>Gunneridae</taxon>
        <taxon>Pentapetalae</taxon>
        <taxon>rosids</taxon>
        <taxon>malvids</taxon>
        <taxon>Brassicales</taxon>
        <taxon>Brassicaceae</taxon>
        <taxon>Brassiceae</taxon>
        <taxon>Brassica</taxon>
    </lineage>
</organism>
<accession>A0A816LK89</accession>
<proteinExistence type="predicted"/>
<gene>
    <name evidence="1" type="ORF">DARMORV10_C07P08960.1</name>
</gene>
<evidence type="ECO:0000313" key="1">
    <source>
        <dbReference type="EMBL" id="CAF1957782.1"/>
    </source>
</evidence>
<dbReference type="EMBL" id="HG994371">
    <property type="protein sequence ID" value="CAF1957782.1"/>
    <property type="molecule type" value="Genomic_DNA"/>
</dbReference>
<dbReference type="Proteomes" id="UP001295469">
    <property type="component" value="Chromosome C07"/>
</dbReference>
<protein>
    <submittedName>
        <fullName evidence="1">(rape) hypothetical protein</fullName>
    </submittedName>
</protein>
<name>A0A816LK89_BRANA</name>
<sequence>MFGKYKGVLLSASGQDANSRVFPIAFAVRNVNDKFKGLQQKAMVGRAGDEFRVSEFKEIMELIKLTD</sequence>
<reference evidence="1" key="1">
    <citation type="submission" date="2021-01" db="EMBL/GenBank/DDBJ databases">
        <authorList>
            <consortium name="Genoscope - CEA"/>
            <person name="William W."/>
        </authorList>
    </citation>
    <scope>NUCLEOTIDE SEQUENCE</scope>
</reference>